<feature type="compositionally biased region" description="Acidic residues" evidence="1">
    <location>
        <begin position="217"/>
        <end position="232"/>
    </location>
</feature>
<protein>
    <submittedName>
        <fullName evidence="4">Uncharacterized protein</fullName>
    </submittedName>
</protein>
<feature type="compositionally biased region" description="Acidic residues" evidence="1">
    <location>
        <begin position="49"/>
        <end position="62"/>
    </location>
</feature>
<comment type="caution">
    <text evidence="4">The sequence shown here is derived from an EMBL/GenBank/DDBJ whole genome shotgun (WGS) entry which is preliminary data.</text>
</comment>
<evidence type="ECO:0000256" key="3">
    <source>
        <dbReference type="SAM" id="SignalP"/>
    </source>
</evidence>
<keyword evidence="3" id="KW-0732">Signal</keyword>
<gene>
    <name evidence="4" type="ORF">JRO89_XS12G0030000</name>
</gene>
<keyword evidence="2" id="KW-0472">Membrane</keyword>
<feature type="transmembrane region" description="Helical" evidence="2">
    <location>
        <begin position="312"/>
        <end position="329"/>
    </location>
</feature>
<name>A0ABQ8HAT1_9ROSI</name>
<dbReference type="EMBL" id="JAFEMO010000012">
    <property type="protein sequence ID" value="KAH7553584.1"/>
    <property type="molecule type" value="Genomic_DNA"/>
</dbReference>
<feature type="region of interest" description="Disordered" evidence="1">
    <location>
        <begin position="160"/>
        <end position="269"/>
    </location>
</feature>
<proteinExistence type="predicted"/>
<reference evidence="4 5" key="1">
    <citation type="submission" date="2021-02" db="EMBL/GenBank/DDBJ databases">
        <title>Plant Genome Project.</title>
        <authorList>
            <person name="Zhang R.-G."/>
        </authorList>
    </citation>
    <scope>NUCLEOTIDE SEQUENCE [LARGE SCALE GENOMIC DNA]</scope>
    <source>
        <tissue evidence="4">Leaves</tissue>
    </source>
</reference>
<dbReference type="Proteomes" id="UP000827721">
    <property type="component" value="Unassembled WGS sequence"/>
</dbReference>
<feature type="compositionally biased region" description="Polar residues" evidence="1">
    <location>
        <begin position="197"/>
        <end position="215"/>
    </location>
</feature>
<evidence type="ECO:0000313" key="5">
    <source>
        <dbReference type="Proteomes" id="UP000827721"/>
    </source>
</evidence>
<organism evidence="4 5">
    <name type="scientific">Xanthoceras sorbifolium</name>
    <dbReference type="NCBI Taxonomy" id="99658"/>
    <lineage>
        <taxon>Eukaryota</taxon>
        <taxon>Viridiplantae</taxon>
        <taxon>Streptophyta</taxon>
        <taxon>Embryophyta</taxon>
        <taxon>Tracheophyta</taxon>
        <taxon>Spermatophyta</taxon>
        <taxon>Magnoliopsida</taxon>
        <taxon>eudicotyledons</taxon>
        <taxon>Gunneridae</taxon>
        <taxon>Pentapetalae</taxon>
        <taxon>rosids</taxon>
        <taxon>malvids</taxon>
        <taxon>Sapindales</taxon>
        <taxon>Sapindaceae</taxon>
        <taxon>Xanthoceroideae</taxon>
        <taxon>Xanthoceras</taxon>
    </lineage>
</organism>
<feature type="signal peptide" evidence="3">
    <location>
        <begin position="1"/>
        <end position="24"/>
    </location>
</feature>
<evidence type="ECO:0000256" key="2">
    <source>
        <dbReference type="SAM" id="Phobius"/>
    </source>
</evidence>
<feature type="chain" id="PRO_5047009339" evidence="3">
    <location>
        <begin position="25"/>
        <end position="348"/>
    </location>
</feature>
<evidence type="ECO:0000256" key="1">
    <source>
        <dbReference type="SAM" id="MobiDB-lite"/>
    </source>
</evidence>
<keyword evidence="2" id="KW-1133">Transmembrane helix</keyword>
<evidence type="ECO:0000313" key="4">
    <source>
        <dbReference type="EMBL" id="KAH7553584.1"/>
    </source>
</evidence>
<accession>A0ABQ8HAT1</accession>
<keyword evidence="5" id="KW-1185">Reference proteome</keyword>
<feature type="compositionally biased region" description="Low complexity" evidence="1">
    <location>
        <begin position="174"/>
        <end position="187"/>
    </location>
</feature>
<feature type="region of interest" description="Disordered" evidence="1">
    <location>
        <begin position="28"/>
        <end position="137"/>
    </location>
</feature>
<keyword evidence="2" id="KW-0812">Transmembrane</keyword>
<sequence length="348" mass="37710">MPKQVFKICFFVFFLLSLNQISYSETKGNQPIPDAPESDQAPTLSPEYYTEESSPEDVEEPEFFSPERYPISSPPPVTEETLDTHELDADDYNVSLNKSPAPVPSTEDDEVKAPEPAPSEEVILPEADDDDYNSPIKASVTAPSIATPLSDVDMEYSTQVAPSVMALEEEEEGSVSPAPSPSLILPSTAEDADTLTLVESDQNNDYNSTTENLESVPSDEDSSTLPDEEDNSTIETQEPATSPEEDTESKQVVPPPAAAAVDEDVDMPPMSSNPSVMPYTYAAEDETVDIVYEENEGTWGSWAAGQNNGVKVAGVMVGVCLVGLAGLVYNKKNKKKTQFQYQSLSKGI</sequence>